<dbReference type="GO" id="GO:0005840">
    <property type="term" value="C:ribosome"/>
    <property type="evidence" value="ECO:0007669"/>
    <property type="project" value="UniProtKB-KW"/>
</dbReference>
<dbReference type="InterPro" id="IPR018244">
    <property type="entry name" value="Allrgn_V5/Tpx1_CS"/>
</dbReference>
<keyword evidence="4" id="KW-1185">Reference proteome</keyword>
<dbReference type="PRINTS" id="PR00837">
    <property type="entry name" value="V5TPXLIKE"/>
</dbReference>
<comment type="caution">
    <text evidence="3">The sequence shown here is derived from an EMBL/GenBank/DDBJ whole genome shotgun (WGS) entry which is preliminary data.</text>
</comment>
<dbReference type="Gene3D" id="3.40.33.10">
    <property type="entry name" value="CAP"/>
    <property type="match status" value="1"/>
</dbReference>
<dbReference type="Proteomes" id="UP001304243">
    <property type="component" value="Unassembled WGS sequence"/>
</dbReference>
<feature type="domain" description="SCP" evidence="2">
    <location>
        <begin position="41"/>
        <end position="165"/>
    </location>
</feature>
<organism evidence="3 4">
    <name type="scientific">Mucor velutinosus</name>
    <dbReference type="NCBI Taxonomy" id="708070"/>
    <lineage>
        <taxon>Eukaryota</taxon>
        <taxon>Fungi</taxon>
        <taxon>Fungi incertae sedis</taxon>
        <taxon>Mucoromycota</taxon>
        <taxon>Mucoromycotina</taxon>
        <taxon>Mucoromycetes</taxon>
        <taxon>Mucorales</taxon>
        <taxon>Mucorineae</taxon>
        <taxon>Mucoraceae</taxon>
        <taxon>Mucor</taxon>
    </lineage>
</organism>
<proteinExistence type="predicted"/>
<dbReference type="SMART" id="SM00198">
    <property type="entry name" value="SCP"/>
    <property type="match status" value="1"/>
</dbReference>
<keyword evidence="3" id="KW-0689">Ribosomal protein</keyword>
<keyword evidence="3" id="KW-0687">Ribonucleoprotein</keyword>
<dbReference type="InterPro" id="IPR035940">
    <property type="entry name" value="CAP_sf"/>
</dbReference>
<dbReference type="RefSeq" id="XP_064688130.1">
    <property type="nucleotide sequence ID" value="XM_064831262.1"/>
</dbReference>
<reference evidence="3 4" key="1">
    <citation type="submission" date="2022-11" db="EMBL/GenBank/DDBJ databases">
        <title>Mucor velutinosus strain NIH1002 WGS.</title>
        <authorList>
            <person name="Subramanian P."/>
            <person name="Mullikin J.C."/>
            <person name="Segre J.A."/>
            <person name="Zelazny A.M."/>
        </authorList>
    </citation>
    <scope>NUCLEOTIDE SEQUENCE [LARGE SCALE GENOMIC DNA]</scope>
    <source>
        <strain evidence="3 4">NIH1002</strain>
    </source>
</reference>
<dbReference type="InterPro" id="IPR001283">
    <property type="entry name" value="CRISP-related"/>
</dbReference>
<feature type="signal peptide" evidence="1">
    <location>
        <begin position="1"/>
        <end position="23"/>
    </location>
</feature>
<dbReference type="PANTHER" id="PTHR10334">
    <property type="entry name" value="CYSTEINE-RICH SECRETORY PROTEIN-RELATED"/>
    <property type="match status" value="1"/>
</dbReference>
<sequence>MQIFKTLTTALAVLASMTSVVLSKPLATSQALQKRAPPTSADIDSILTAHNVVRAKHNAPPLKWNQELGDFAYGWASKCSIAHSQASYGENIAWRTKDWTQTVNAWYSEVSAYNYSNPGFSTKTGHFTQVVWKNTKTIGCGASYCDNIQGVYYVCEYFPRGNVLYGGADPAIFFRTNVTAPA</sequence>
<evidence type="ECO:0000259" key="2">
    <source>
        <dbReference type="SMART" id="SM00198"/>
    </source>
</evidence>
<dbReference type="PROSITE" id="PS01009">
    <property type="entry name" value="CRISP_1"/>
    <property type="match status" value="1"/>
</dbReference>
<evidence type="ECO:0000313" key="3">
    <source>
        <dbReference type="EMBL" id="KAK4521464.1"/>
    </source>
</evidence>
<dbReference type="GO" id="GO:0005576">
    <property type="term" value="C:extracellular region"/>
    <property type="evidence" value="ECO:0007669"/>
    <property type="project" value="InterPro"/>
</dbReference>
<dbReference type="InterPro" id="IPR014044">
    <property type="entry name" value="CAP_dom"/>
</dbReference>
<protein>
    <submittedName>
        <fullName evidence="3">40S ribosomal protein S25</fullName>
    </submittedName>
</protein>
<dbReference type="SUPFAM" id="SSF55797">
    <property type="entry name" value="PR-1-like"/>
    <property type="match status" value="1"/>
</dbReference>
<gene>
    <name evidence="3" type="primary">RPS25_3</name>
    <name evidence="3" type="ORF">ATC70_012079</name>
</gene>
<dbReference type="AlphaFoldDB" id="A0AAN7HQN8"/>
<keyword evidence="1" id="KW-0732">Signal</keyword>
<accession>A0AAN7HQN8</accession>
<dbReference type="GeneID" id="89955765"/>
<dbReference type="Pfam" id="PF00188">
    <property type="entry name" value="CAP"/>
    <property type="match status" value="1"/>
</dbReference>
<feature type="chain" id="PRO_5042942755" evidence="1">
    <location>
        <begin position="24"/>
        <end position="182"/>
    </location>
</feature>
<dbReference type="EMBL" id="JASEJX010000004">
    <property type="protein sequence ID" value="KAK4521464.1"/>
    <property type="molecule type" value="Genomic_DNA"/>
</dbReference>
<evidence type="ECO:0000256" key="1">
    <source>
        <dbReference type="SAM" id="SignalP"/>
    </source>
</evidence>
<evidence type="ECO:0000313" key="4">
    <source>
        <dbReference type="Proteomes" id="UP001304243"/>
    </source>
</evidence>
<name>A0AAN7HQN8_9FUNG</name>